<keyword evidence="1" id="KW-0001">2Fe-2S</keyword>
<dbReference type="InterPro" id="IPR017941">
    <property type="entry name" value="Rieske_2Fe-2S"/>
</dbReference>
<keyword evidence="3" id="KW-0408">Iron</keyword>
<evidence type="ECO:0000256" key="4">
    <source>
        <dbReference type="ARBA" id="ARBA00023014"/>
    </source>
</evidence>
<dbReference type="GO" id="GO:0051213">
    <property type="term" value="F:dioxygenase activity"/>
    <property type="evidence" value="ECO:0007669"/>
    <property type="project" value="UniProtKB-KW"/>
</dbReference>
<evidence type="ECO:0000256" key="3">
    <source>
        <dbReference type="ARBA" id="ARBA00023004"/>
    </source>
</evidence>
<dbReference type="AlphaFoldDB" id="A0A1H2BTH4"/>
<keyword evidence="6" id="KW-0560">Oxidoreductase</keyword>
<dbReference type="GO" id="GO:0051537">
    <property type="term" value="F:2 iron, 2 sulfur cluster binding"/>
    <property type="evidence" value="ECO:0007669"/>
    <property type="project" value="UniProtKB-KW"/>
</dbReference>
<keyword evidence="6" id="KW-0223">Dioxygenase</keyword>
<organism evidence="6 7">
    <name type="scientific">Mucilaginibacter mallensis</name>
    <dbReference type="NCBI Taxonomy" id="652787"/>
    <lineage>
        <taxon>Bacteria</taxon>
        <taxon>Pseudomonadati</taxon>
        <taxon>Bacteroidota</taxon>
        <taxon>Sphingobacteriia</taxon>
        <taxon>Sphingobacteriales</taxon>
        <taxon>Sphingobacteriaceae</taxon>
        <taxon>Mucilaginibacter</taxon>
    </lineage>
</organism>
<dbReference type="STRING" id="652787.SAMN05216490_4314"/>
<dbReference type="PROSITE" id="PS51296">
    <property type="entry name" value="RIESKE"/>
    <property type="match status" value="1"/>
</dbReference>
<gene>
    <name evidence="6" type="ORF">SAMN05216490_4314</name>
</gene>
<evidence type="ECO:0000256" key="1">
    <source>
        <dbReference type="ARBA" id="ARBA00022714"/>
    </source>
</evidence>
<dbReference type="Gene3D" id="2.102.10.10">
    <property type="entry name" value="Rieske [2Fe-2S] iron-sulphur domain"/>
    <property type="match status" value="1"/>
</dbReference>
<dbReference type="InterPro" id="IPR036922">
    <property type="entry name" value="Rieske_2Fe-2S_sf"/>
</dbReference>
<evidence type="ECO:0000259" key="5">
    <source>
        <dbReference type="PROSITE" id="PS51296"/>
    </source>
</evidence>
<proteinExistence type="predicted"/>
<sequence>MKKSYLILLMAIVCLSCGKNSDPIPDVAVYIQGSLLSPQFSALRGVGVAINISGGVAGIVVYHRADGAYVAYDRCSSYQPEKRCAITIDSGDLTATDPCSGSKFSLYDGTPVKAPATQSLKAYSVFVDSGYNIIIQNY</sequence>
<dbReference type="GO" id="GO:0046872">
    <property type="term" value="F:metal ion binding"/>
    <property type="evidence" value="ECO:0007669"/>
    <property type="project" value="UniProtKB-KW"/>
</dbReference>
<evidence type="ECO:0000313" key="6">
    <source>
        <dbReference type="EMBL" id="SDT61056.1"/>
    </source>
</evidence>
<evidence type="ECO:0000313" key="7">
    <source>
        <dbReference type="Proteomes" id="UP000199679"/>
    </source>
</evidence>
<evidence type="ECO:0000256" key="2">
    <source>
        <dbReference type="ARBA" id="ARBA00022723"/>
    </source>
</evidence>
<protein>
    <submittedName>
        <fullName evidence="6">Ferredoxin subunit of nitrite reductase or a ring-hydroxylating dioxygenase</fullName>
    </submittedName>
</protein>
<keyword evidence="2" id="KW-0479">Metal-binding</keyword>
<dbReference type="SUPFAM" id="SSF50022">
    <property type="entry name" value="ISP domain"/>
    <property type="match status" value="1"/>
</dbReference>
<name>A0A1H2BTH4_MUCMA</name>
<reference evidence="6 7" key="1">
    <citation type="submission" date="2016-10" db="EMBL/GenBank/DDBJ databases">
        <authorList>
            <person name="de Groot N.N."/>
        </authorList>
    </citation>
    <scope>NUCLEOTIDE SEQUENCE [LARGE SCALE GENOMIC DNA]</scope>
    <source>
        <strain evidence="6 7">MP1X4</strain>
    </source>
</reference>
<dbReference type="OrthoDB" id="1201186at2"/>
<dbReference type="EMBL" id="LT629740">
    <property type="protein sequence ID" value="SDT61056.1"/>
    <property type="molecule type" value="Genomic_DNA"/>
</dbReference>
<dbReference type="Proteomes" id="UP000199679">
    <property type="component" value="Chromosome I"/>
</dbReference>
<dbReference type="RefSeq" id="WP_091377964.1">
    <property type="nucleotide sequence ID" value="NZ_LT629740.1"/>
</dbReference>
<accession>A0A1H2BTH4</accession>
<keyword evidence="4" id="KW-0411">Iron-sulfur</keyword>
<feature type="domain" description="Rieske" evidence="5">
    <location>
        <begin position="59"/>
        <end position="134"/>
    </location>
</feature>
<keyword evidence="7" id="KW-1185">Reference proteome</keyword>